<gene>
    <name evidence="11" type="ORF">CZ787_16795</name>
</gene>
<name>A0A1R4I4R9_9GAMM</name>
<evidence type="ECO:0000256" key="6">
    <source>
        <dbReference type="ARBA" id="ARBA00022989"/>
    </source>
</evidence>
<evidence type="ECO:0000256" key="8">
    <source>
        <dbReference type="ARBA" id="ARBA00038436"/>
    </source>
</evidence>
<dbReference type="GO" id="GO:0015740">
    <property type="term" value="P:C4-dicarboxylate transport"/>
    <property type="evidence" value="ECO:0007669"/>
    <property type="project" value="TreeGrafter"/>
</dbReference>
<reference evidence="11 12" key="1">
    <citation type="submission" date="2017-02" db="EMBL/GenBank/DDBJ databases">
        <authorList>
            <person name="Dridi B."/>
        </authorList>
    </citation>
    <scope>NUCLEOTIDE SEQUENCE [LARGE SCALE GENOMIC DNA]</scope>
    <source>
        <strain evidence="11 12">JB380</strain>
    </source>
</reference>
<feature type="transmembrane region" description="Helical" evidence="9">
    <location>
        <begin position="37"/>
        <end position="55"/>
    </location>
</feature>
<dbReference type="PANTHER" id="PTHR35011:SF2">
    <property type="entry name" value="2,3-DIKETO-L-GULONATE TRAP TRANSPORTER SMALL PERMEASE PROTEIN YIAM"/>
    <property type="match status" value="1"/>
</dbReference>
<keyword evidence="5 9" id="KW-0812">Transmembrane</keyword>
<keyword evidence="4 9" id="KW-0997">Cell inner membrane</keyword>
<dbReference type="AlphaFoldDB" id="A0A1R4I4R9"/>
<evidence type="ECO:0000256" key="7">
    <source>
        <dbReference type="ARBA" id="ARBA00023136"/>
    </source>
</evidence>
<evidence type="ECO:0000256" key="5">
    <source>
        <dbReference type="ARBA" id="ARBA00022692"/>
    </source>
</evidence>
<feature type="transmembrane region" description="Helical" evidence="9">
    <location>
        <begin position="117"/>
        <end position="138"/>
    </location>
</feature>
<evidence type="ECO:0000256" key="2">
    <source>
        <dbReference type="ARBA" id="ARBA00022448"/>
    </source>
</evidence>
<dbReference type="Pfam" id="PF04290">
    <property type="entry name" value="DctQ"/>
    <property type="match status" value="1"/>
</dbReference>
<evidence type="ECO:0000256" key="9">
    <source>
        <dbReference type="RuleBase" id="RU369079"/>
    </source>
</evidence>
<dbReference type="InterPro" id="IPR055348">
    <property type="entry name" value="DctQ"/>
</dbReference>
<keyword evidence="7 9" id="KW-0472">Membrane</keyword>
<evidence type="ECO:0000259" key="10">
    <source>
        <dbReference type="Pfam" id="PF04290"/>
    </source>
</evidence>
<evidence type="ECO:0000256" key="1">
    <source>
        <dbReference type="ARBA" id="ARBA00004429"/>
    </source>
</evidence>
<comment type="function">
    <text evidence="9">Part of the tripartite ATP-independent periplasmic (TRAP) transport system.</text>
</comment>
<comment type="subunit">
    <text evidence="9">The complex comprises the extracytoplasmic solute receptor protein and the two transmembrane proteins.</text>
</comment>
<comment type="similarity">
    <text evidence="8 9">Belongs to the TRAP transporter small permease family.</text>
</comment>
<evidence type="ECO:0000313" key="11">
    <source>
        <dbReference type="EMBL" id="SJN14768.1"/>
    </source>
</evidence>
<proteinExistence type="inferred from homology"/>
<feature type="transmembrane region" description="Helical" evidence="9">
    <location>
        <begin position="76"/>
        <end position="97"/>
    </location>
</feature>
<protein>
    <recommendedName>
        <fullName evidence="9">TRAP transporter small permease protein</fullName>
    </recommendedName>
</protein>
<keyword evidence="6 9" id="KW-1133">Transmembrane helix</keyword>
<comment type="caution">
    <text evidence="11">The sequence shown here is derived from an EMBL/GenBank/DDBJ whole genome shotgun (WGS) entry which is preliminary data.</text>
</comment>
<evidence type="ECO:0000256" key="3">
    <source>
        <dbReference type="ARBA" id="ARBA00022475"/>
    </source>
</evidence>
<comment type="subcellular location">
    <subcellularLocation>
        <location evidence="1 9">Cell inner membrane</location>
        <topology evidence="1 9">Multi-pass membrane protein</topology>
    </subcellularLocation>
</comment>
<dbReference type="GO" id="GO:0022857">
    <property type="term" value="F:transmembrane transporter activity"/>
    <property type="evidence" value="ECO:0007669"/>
    <property type="project" value="UniProtKB-UniRule"/>
</dbReference>
<organism evidence="11 12">
    <name type="scientific">Halomonas citrativorans</name>
    <dbReference type="NCBI Taxonomy" id="2742612"/>
    <lineage>
        <taxon>Bacteria</taxon>
        <taxon>Pseudomonadati</taxon>
        <taxon>Pseudomonadota</taxon>
        <taxon>Gammaproteobacteria</taxon>
        <taxon>Oceanospirillales</taxon>
        <taxon>Halomonadaceae</taxon>
        <taxon>Halomonas</taxon>
    </lineage>
</organism>
<dbReference type="PANTHER" id="PTHR35011">
    <property type="entry name" value="2,3-DIKETO-L-GULONATE TRAP TRANSPORTER SMALL PERMEASE PROTEIN YIAM"/>
    <property type="match status" value="1"/>
</dbReference>
<dbReference type="InterPro" id="IPR007387">
    <property type="entry name" value="TRAP_DctQ"/>
</dbReference>
<dbReference type="EMBL" id="FUKM01000057">
    <property type="protein sequence ID" value="SJN14768.1"/>
    <property type="molecule type" value="Genomic_DNA"/>
</dbReference>
<keyword evidence="3" id="KW-1003">Cell membrane</keyword>
<dbReference type="Proteomes" id="UP000196331">
    <property type="component" value="Unassembled WGS sequence"/>
</dbReference>
<feature type="domain" description="Tripartite ATP-independent periplasmic transporters DctQ component" evidence="10">
    <location>
        <begin position="13"/>
        <end position="138"/>
    </location>
</feature>
<accession>A0A1R4I4R9</accession>
<evidence type="ECO:0000313" key="12">
    <source>
        <dbReference type="Proteomes" id="UP000196331"/>
    </source>
</evidence>
<keyword evidence="2 9" id="KW-0813">Transport</keyword>
<sequence length="155" mass="17430">MLNFLMVLALISMITLVFTNVVLRYGFNSGISVSVELSRFLFVWITFLGAVTALLRHEHLRVTTLSERFPVLVQAVLNRLVTLVMLGCCLMLLNGSYYQTLLNWDNISPISGIPVGVFYLAGLIAGLLMSIILFYRLIMPSTFQGTHKLDKEKDI</sequence>
<dbReference type="GO" id="GO:0005886">
    <property type="term" value="C:plasma membrane"/>
    <property type="evidence" value="ECO:0007669"/>
    <property type="project" value="UniProtKB-SubCell"/>
</dbReference>
<evidence type="ECO:0000256" key="4">
    <source>
        <dbReference type="ARBA" id="ARBA00022519"/>
    </source>
</evidence>
<feature type="transmembrane region" description="Helical" evidence="9">
    <location>
        <begin position="7"/>
        <end position="25"/>
    </location>
</feature>